<keyword evidence="8 12" id="KW-0406">Ion transport</keyword>
<dbReference type="AlphaFoldDB" id="A0A8J2LKQ8"/>
<keyword evidence="5 12" id="KW-0812">Transmembrane</keyword>
<accession>A0A8J2LKQ8</accession>
<evidence type="ECO:0000256" key="9">
    <source>
        <dbReference type="ARBA" id="ARBA00023136"/>
    </source>
</evidence>
<organism evidence="13 14">
    <name type="scientific">Allacma fusca</name>
    <dbReference type="NCBI Taxonomy" id="39272"/>
    <lineage>
        <taxon>Eukaryota</taxon>
        <taxon>Metazoa</taxon>
        <taxon>Ecdysozoa</taxon>
        <taxon>Arthropoda</taxon>
        <taxon>Hexapoda</taxon>
        <taxon>Collembola</taxon>
        <taxon>Symphypleona</taxon>
        <taxon>Sminthuridae</taxon>
        <taxon>Allacma</taxon>
    </lineage>
</organism>
<proteinExistence type="inferred from homology"/>
<evidence type="ECO:0000313" key="14">
    <source>
        <dbReference type="Proteomes" id="UP000708208"/>
    </source>
</evidence>
<protein>
    <submittedName>
        <fullName evidence="13">Uncharacterized protein</fullName>
    </submittedName>
</protein>
<keyword evidence="7" id="KW-0915">Sodium</keyword>
<feature type="non-terminal residue" evidence="13">
    <location>
        <position position="1"/>
    </location>
</feature>
<sequence>LTLTQIRTIISTLVDPEARNNDNIHTSSVNPKQAIKYLRLVAPKCDDYLLTCRWNSAQIKCTNLFKLTLTDTGYCCSFNAIPQKYRKSDPKNDLEILKQEEEFDYLQKAVWDYTDKFREKNGPPAENADLGMNNMTADAFTCSRIYDDDLFPGICKYIQKCRENPTACRLSPALPTTAPLGSNLMDEFP</sequence>
<keyword evidence="10 12" id="KW-0739">Sodium transport</keyword>
<evidence type="ECO:0000256" key="10">
    <source>
        <dbReference type="ARBA" id="ARBA00023201"/>
    </source>
</evidence>
<evidence type="ECO:0000256" key="8">
    <source>
        <dbReference type="ARBA" id="ARBA00023065"/>
    </source>
</evidence>
<evidence type="ECO:0000256" key="12">
    <source>
        <dbReference type="RuleBase" id="RU000679"/>
    </source>
</evidence>
<evidence type="ECO:0000256" key="11">
    <source>
        <dbReference type="ARBA" id="ARBA00023303"/>
    </source>
</evidence>
<dbReference type="OrthoDB" id="6502088at2759"/>
<evidence type="ECO:0000256" key="7">
    <source>
        <dbReference type="ARBA" id="ARBA00023053"/>
    </source>
</evidence>
<comment type="caution">
    <text evidence="13">The sequence shown here is derived from an EMBL/GenBank/DDBJ whole genome shotgun (WGS) entry which is preliminary data.</text>
</comment>
<keyword evidence="9" id="KW-0472">Membrane</keyword>
<dbReference type="InterPro" id="IPR001873">
    <property type="entry name" value="ENaC"/>
</dbReference>
<keyword evidence="11 12" id="KW-0407">Ion channel</keyword>
<comment type="similarity">
    <text evidence="2 12">Belongs to the amiloride-sensitive sodium channel (TC 1.A.6) family.</text>
</comment>
<dbReference type="GO" id="GO:0005272">
    <property type="term" value="F:sodium channel activity"/>
    <property type="evidence" value="ECO:0007669"/>
    <property type="project" value="UniProtKB-KW"/>
</dbReference>
<evidence type="ECO:0000256" key="5">
    <source>
        <dbReference type="ARBA" id="ARBA00022692"/>
    </source>
</evidence>
<evidence type="ECO:0000256" key="2">
    <source>
        <dbReference type="ARBA" id="ARBA00007193"/>
    </source>
</evidence>
<feature type="non-terminal residue" evidence="13">
    <location>
        <position position="189"/>
    </location>
</feature>
<reference evidence="13" key="1">
    <citation type="submission" date="2021-06" db="EMBL/GenBank/DDBJ databases">
        <authorList>
            <person name="Hodson N. C."/>
            <person name="Mongue J. A."/>
            <person name="Jaron S. K."/>
        </authorList>
    </citation>
    <scope>NUCLEOTIDE SEQUENCE</scope>
</reference>
<keyword evidence="6" id="KW-1133">Transmembrane helix</keyword>
<keyword evidence="14" id="KW-1185">Reference proteome</keyword>
<name>A0A8J2LKQ8_9HEXA</name>
<evidence type="ECO:0000313" key="13">
    <source>
        <dbReference type="EMBL" id="CAG7823940.1"/>
    </source>
</evidence>
<evidence type="ECO:0000256" key="3">
    <source>
        <dbReference type="ARBA" id="ARBA00022448"/>
    </source>
</evidence>
<dbReference type="EMBL" id="CAJVCH010531104">
    <property type="protein sequence ID" value="CAG7823940.1"/>
    <property type="molecule type" value="Genomic_DNA"/>
</dbReference>
<evidence type="ECO:0000256" key="6">
    <source>
        <dbReference type="ARBA" id="ARBA00022989"/>
    </source>
</evidence>
<dbReference type="Pfam" id="PF00858">
    <property type="entry name" value="ASC"/>
    <property type="match status" value="1"/>
</dbReference>
<evidence type="ECO:0000256" key="4">
    <source>
        <dbReference type="ARBA" id="ARBA00022461"/>
    </source>
</evidence>
<keyword evidence="4 12" id="KW-0894">Sodium channel</keyword>
<comment type="subcellular location">
    <subcellularLocation>
        <location evidence="1">Membrane</location>
        <topology evidence="1">Multi-pass membrane protein</topology>
    </subcellularLocation>
</comment>
<dbReference type="GO" id="GO:0016020">
    <property type="term" value="C:membrane"/>
    <property type="evidence" value="ECO:0007669"/>
    <property type="project" value="UniProtKB-SubCell"/>
</dbReference>
<keyword evidence="3 12" id="KW-0813">Transport</keyword>
<dbReference type="Proteomes" id="UP000708208">
    <property type="component" value="Unassembled WGS sequence"/>
</dbReference>
<evidence type="ECO:0000256" key="1">
    <source>
        <dbReference type="ARBA" id="ARBA00004141"/>
    </source>
</evidence>
<gene>
    <name evidence="13" type="ORF">AFUS01_LOCUS34127</name>
</gene>